<evidence type="ECO:0000256" key="11">
    <source>
        <dbReference type="ARBA" id="ARBA00023136"/>
    </source>
</evidence>
<dbReference type="FunFam" id="1.10.287.130:FF:000070">
    <property type="entry name" value="Histidine kinase sensor protein"/>
    <property type="match status" value="1"/>
</dbReference>
<dbReference type="SUPFAM" id="SSF47384">
    <property type="entry name" value="Homodimeric domain of signal transducing histidine kinase"/>
    <property type="match status" value="1"/>
</dbReference>
<evidence type="ECO:0000256" key="1">
    <source>
        <dbReference type="ARBA" id="ARBA00000085"/>
    </source>
</evidence>
<keyword evidence="4" id="KW-1003">Cell membrane</keyword>
<keyword evidence="5" id="KW-0597">Phosphoprotein</keyword>
<dbReference type="Gene3D" id="3.30.565.10">
    <property type="entry name" value="Histidine kinase-like ATPase, C-terminal domain"/>
    <property type="match status" value="1"/>
</dbReference>
<keyword evidence="12" id="KW-0175">Coiled coil</keyword>
<keyword evidence="6" id="KW-0808">Transferase</keyword>
<evidence type="ECO:0000256" key="4">
    <source>
        <dbReference type="ARBA" id="ARBA00022475"/>
    </source>
</evidence>
<dbReference type="SUPFAM" id="SSF55874">
    <property type="entry name" value="ATPase domain of HSP90 chaperone/DNA topoisomerase II/histidine kinase"/>
    <property type="match status" value="1"/>
</dbReference>
<sequence>MEPIRLPKLSLLAKFTIISFLITAAIAIALGWGIQQQMEQNALSQATQNTADQVSTILNQKLHRADFNGTLDPARYEEIDSLIRQNVLNKHVVRVKIWNREGLLLYSDEKEQIGQSFTDNDELNEALAGKIVSDVSPEKEENKEEREQYGRLFEVYVPLLPADSNQVAGAYEIYQDMDMLEPGIARMRNFVWGSIGLGFLVLYGSLFVFVRNASRELIHRNKENERLYEETKMQLAELQRAEKELLKRTTELESANKELEAFSYSVSHDLRAPLRAIDGFSRVMLEEYNDKLDDEGKRYLNIVRDNTQKMGQLIEDLLALSRLGRKEMQVSRIDMTKLAKTVFDEIKEANPGRNIQLEIKTLPPAYGDQAMIHQVLVNLLSNAIKFTRFKEKAVIEIGSIVRMNEIVYYVKDNGVGFDMQYLNKLFGVFQRLHSTEDFEGTGVGLAIVQRIIHRHGGKVWAEGKVNEGSTFYFNLSEGGMKK</sequence>
<evidence type="ECO:0000256" key="8">
    <source>
        <dbReference type="ARBA" id="ARBA00022777"/>
    </source>
</evidence>
<evidence type="ECO:0000256" key="2">
    <source>
        <dbReference type="ARBA" id="ARBA00004236"/>
    </source>
</evidence>
<dbReference type="InterPro" id="IPR036097">
    <property type="entry name" value="HisK_dim/P_sf"/>
</dbReference>
<dbReference type="InterPro" id="IPR050351">
    <property type="entry name" value="BphY/WalK/GraS-like"/>
</dbReference>
<dbReference type="SMART" id="SM00388">
    <property type="entry name" value="HisKA"/>
    <property type="match status" value="1"/>
</dbReference>
<dbReference type="Pfam" id="PF00512">
    <property type="entry name" value="HisKA"/>
    <property type="match status" value="1"/>
</dbReference>
<dbReference type="FunFam" id="3.30.565.10:FF:000023">
    <property type="entry name" value="PAS domain-containing sensor histidine kinase"/>
    <property type="match status" value="1"/>
</dbReference>
<organism evidence="15 16">
    <name type="scientific">Candidatus Methanoperedens nitratireducens</name>
    <dbReference type="NCBI Taxonomy" id="1392998"/>
    <lineage>
        <taxon>Archaea</taxon>
        <taxon>Methanobacteriati</taxon>
        <taxon>Methanobacteriota</taxon>
        <taxon>Stenosarchaea group</taxon>
        <taxon>Methanomicrobia</taxon>
        <taxon>Methanosarcinales</taxon>
        <taxon>ANME-2 cluster</taxon>
        <taxon>Candidatus Methanoperedentaceae</taxon>
        <taxon>Candidatus Methanoperedens</taxon>
    </lineage>
</organism>
<dbReference type="CDD" id="cd00082">
    <property type="entry name" value="HisKA"/>
    <property type="match status" value="1"/>
</dbReference>
<dbReference type="AlphaFoldDB" id="A0A0P8ABY7"/>
<dbReference type="SMART" id="SM00387">
    <property type="entry name" value="HATPase_c"/>
    <property type="match status" value="1"/>
</dbReference>
<feature type="coiled-coil region" evidence="12">
    <location>
        <begin position="221"/>
        <end position="258"/>
    </location>
</feature>
<dbReference type="PANTHER" id="PTHR42878">
    <property type="entry name" value="TWO-COMPONENT HISTIDINE KINASE"/>
    <property type="match status" value="1"/>
</dbReference>
<evidence type="ECO:0000256" key="13">
    <source>
        <dbReference type="SAM" id="Phobius"/>
    </source>
</evidence>
<dbReference type="PRINTS" id="PR00344">
    <property type="entry name" value="BCTRLSENSOR"/>
</dbReference>
<protein>
    <recommendedName>
        <fullName evidence="3">histidine kinase</fullName>
        <ecNumber evidence="3">2.7.13.3</ecNumber>
    </recommendedName>
</protein>
<feature type="transmembrane region" description="Helical" evidence="13">
    <location>
        <begin position="190"/>
        <end position="210"/>
    </location>
</feature>
<keyword evidence="9" id="KW-0067">ATP-binding</keyword>
<dbReference type="GO" id="GO:0000155">
    <property type="term" value="F:phosphorelay sensor kinase activity"/>
    <property type="evidence" value="ECO:0007669"/>
    <property type="project" value="InterPro"/>
</dbReference>
<dbReference type="InterPro" id="IPR005467">
    <property type="entry name" value="His_kinase_dom"/>
</dbReference>
<feature type="domain" description="Histidine kinase" evidence="14">
    <location>
        <begin position="265"/>
        <end position="479"/>
    </location>
</feature>
<evidence type="ECO:0000256" key="9">
    <source>
        <dbReference type="ARBA" id="ARBA00022840"/>
    </source>
</evidence>
<dbReference type="GO" id="GO:0007234">
    <property type="term" value="P:osmosensory signaling via phosphorelay pathway"/>
    <property type="evidence" value="ECO:0007669"/>
    <property type="project" value="TreeGrafter"/>
</dbReference>
<dbReference type="InterPro" id="IPR003661">
    <property type="entry name" value="HisK_dim/P_dom"/>
</dbReference>
<dbReference type="PANTHER" id="PTHR42878:SF15">
    <property type="entry name" value="BACTERIOPHYTOCHROME"/>
    <property type="match status" value="1"/>
</dbReference>
<keyword evidence="7" id="KW-0547">Nucleotide-binding</keyword>
<dbReference type="GO" id="GO:0030295">
    <property type="term" value="F:protein kinase activator activity"/>
    <property type="evidence" value="ECO:0007669"/>
    <property type="project" value="TreeGrafter"/>
</dbReference>
<dbReference type="InterPro" id="IPR003594">
    <property type="entry name" value="HATPase_dom"/>
</dbReference>
<proteinExistence type="predicted"/>
<dbReference type="GO" id="GO:0000156">
    <property type="term" value="F:phosphorelay response regulator activity"/>
    <property type="evidence" value="ECO:0007669"/>
    <property type="project" value="TreeGrafter"/>
</dbReference>
<dbReference type="Gene3D" id="1.10.287.130">
    <property type="match status" value="1"/>
</dbReference>
<dbReference type="InterPro" id="IPR036890">
    <property type="entry name" value="HATPase_C_sf"/>
</dbReference>
<evidence type="ECO:0000313" key="16">
    <source>
        <dbReference type="Proteomes" id="UP000050360"/>
    </source>
</evidence>
<evidence type="ECO:0000256" key="5">
    <source>
        <dbReference type="ARBA" id="ARBA00022553"/>
    </source>
</evidence>
<dbReference type="GO" id="GO:0005886">
    <property type="term" value="C:plasma membrane"/>
    <property type="evidence" value="ECO:0007669"/>
    <property type="project" value="UniProtKB-SubCell"/>
</dbReference>
<evidence type="ECO:0000256" key="10">
    <source>
        <dbReference type="ARBA" id="ARBA00023012"/>
    </source>
</evidence>
<evidence type="ECO:0000256" key="7">
    <source>
        <dbReference type="ARBA" id="ARBA00022741"/>
    </source>
</evidence>
<keyword evidence="13" id="KW-0812">Transmembrane</keyword>
<keyword evidence="11 13" id="KW-0472">Membrane</keyword>
<keyword evidence="13" id="KW-1133">Transmembrane helix</keyword>
<dbReference type="InterPro" id="IPR004358">
    <property type="entry name" value="Sig_transdc_His_kin-like_C"/>
</dbReference>
<reference evidence="15 16" key="1">
    <citation type="submission" date="2015-09" db="EMBL/GenBank/DDBJ databases">
        <title>A metagenomics-based metabolic model of nitrate-dependent anaerobic oxidation of methane by Methanoperedens-like archaea.</title>
        <authorList>
            <person name="Arshad A."/>
            <person name="Speth D.R."/>
            <person name="De Graaf R.M."/>
            <person name="Op Den Camp H.J."/>
            <person name="Jetten M.S."/>
            <person name="Welte C.U."/>
        </authorList>
    </citation>
    <scope>NUCLEOTIDE SEQUENCE [LARGE SCALE GENOMIC DNA]</scope>
</reference>
<name>A0A0P8ABY7_9EURY</name>
<dbReference type="PROSITE" id="PS50109">
    <property type="entry name" value="HIS_KIN"/>
    <property type="match status" value="1"/>
</dbReference>
<accession>A0A0P8ABY7</accession>
<keyword evidence="8 15" id="KW-0418">Kinase</keyword>
<keyword evidence="10" id="KW-0902">Two-component regulatory system</keyword>
<evidence type="ECO:0000256" key="3">
    <source>
        <dbReference type="ARBA" id="ARBA00012438"/>
    </source>
</evidence>
<evidence type="ECO:0000256" key="12">
    <source>
        <dbReference type="SAM" id="Coils"/>
    </source>
</evidence>
<dbReference type="GO" id="GO:0005524">
    <property type="term" value="F:ATP binding"/>
    <property type="evidence" value="ECO:0007669"/>
    <property type="project" value="UniProtKB-KW"/>
</dbReference>
<evidence type="ECO:0000313" key="15">
    <source>
        <dbReference type="EMBL" id="KPQ41552.1"/>
    </source>
</evidence>
<comment type="catalytic activity">
    <reaction evidence="1">
        <text>ATP + protein L-histidine = ADP + protein N-phospho-L-histidine.</text>
        <dbReference type="EC" id="2.7.13.3"/>
    </reaction>
</comment>
<dbReference type="EMBL" id="LKCM01000337">
    <property type="protein sequence ID" value="KPQ41552.1"/>
    <property type="molecule type" value="Genomic_DNA"/>
</dbReference>
<gene>
    <name evidence="15" type="ORF">MPEBLZ_03915</name>
</gene>
<evidence type="ECO:0000259" key="14">
    <source>
        <dbReference type="PROSITE" id="PS50109"/>
    </source>
</evidence>
<dbReference type="Pfam" id="PF02518">
    <property type="entry name" value="HATPase_c"/>
    <property type="match status" value="1"/>
</dbReference>
<comment type="subcellular location">
    <subcellularLocation>
        <location evidence="2">Cell membrane</location>
    </subcellularLocation>
</comment>
<feature type="transmembrane region" description="Helical" evidence="13">
    <location>
        <begin position="12"/>
        <end position="34"/>
    </location>
</feature>
<comment type="caution">
    <text evidence="15">The sequence shown here is derived from an EMBL/GenBank/DDBJ whole genome shotgun (WGS) entry which is preliminary data.</text>
</comment>
<dbReference type="EC" id="2.7.13.3" evidence="3"/>
<evidence type="ECO:0000256" key="6">
    <source>
        <dbReference type="ARBA" id="ARBA00022679"/>
    </source>
</evidence>
<dbReference type="Proteomes" id="UP000050360">
    <property type="component" value="Unassembled WGS sequence"/>
</dbReference>